<dbReference type="InterPro" id="IPR027417">
    <property type="entry name" value="P-loop_NTPase"/>
</dbReference>
<protein>
    <submittedName>
        <fullName evidence="4">Smc-like protein Sph1</fullName>
    </submittedName>
</protein>
<organism evidence="4 5">
    <name type="scientific">Candidatus Methanoperedens nitratireducens</name>
    <dbReference type="NCBI Taxonomy" id="1392998"/>
    <lineage>
        <taxon>Archaea</taxon>
        <taxon>Methanobacteriati</taxon>
        <taxon>Methanobacteriota</taxon>
        <taxon>Stenosarchaea group</taxon>
        <taxon>Methanomicrobia</taxon>
        <taxon>Methanosarcinales</taxon>
        <taxon>ANME-2 cluster</taxon>
        <taxon>Candidatus Methanoperedentaceae</taxon>
        <taxon>Candidatus Methanoperedens</taxon>
    </lineage>
</organism>
<dbReference type="GO" id="GO:0016887">
    <property type="term" value="F:ATP hydrolysis activity"/>
    <property type="evidence" value="ECO:0007669"/>
    <property type="project" value="InterPro"/>
</dbReference>
<dbReference type="PANTHER" id="PTHR32114">
    <property type="entry name" value="ABC TRANSPORTER ABCH.3"/>
    <property type="match status" value="1"/>
</dbReference>
<gene>
    <name evidence="4" type="primary">sph1</name>
    <name evidence="4" type="ORF">MPEBLZ_01636</name>
</gene>
<proteinExistence type="inferred from homology"/>
<accession>A0A0N8KR26</accession>
<dbReference type="AlphaFoldDB" id="A0A0N8KR26"/>
<dbReference type="SUPFAM" id="SSF52540">
    <property type="entry name" value="P-loop containing nucleoside triphosphate hydrolases"/>
    <property type="match status" value="2"/>
</dbReference>
<dbReference type="Gene3D" id="3.40.50.300">
    <property type="entry name" value="P-loop containing nucleotide triphosphate hydrolases"/>
    <property type="match status" value="2"/>
</dbReference>
<sequence length="633" mass="72585">METVQIIQTMQIEAENLGGLRGKTKLELKPGVNIIEAPNAAGKTSMVGAFTLSVLPSKEAAQYAHILHSTEMEGSVKLVFGETKIERIIKRGKKKEPEISGSSIASEDMLGLIRRFAIADENNPVIADVRSGKNLRDVLTEYSGVDLLNVQHNKLIEKESVLRGELKRSREKVDRIDILKKNLKEQKRRREELELKKKELYERHPEKEETKLVQLEGEIARIEANTKNIAQSIKAAETAIKSRKERLGDIDQHMSGGIEEILKQIEAKELEKKGLEENKKEIGKVELLRSNERTQLRFIDENIQAYVTHEEPKDNLRALISDEEQTIICPVCDHSTKYEYIKAKLKRTAEEYNRVLNQVNELNEKISKLSREISSLRARKDEVESMRTERKRTLSDLEAWKKQLSQKTANMTALEDRLKELKDQREKVSGERTKEVSEFEERKIEVEREIAITINSMENLKKELNVLEPAYTEISEMEKKLTDTKNKIKSLVEEIEEREKGIIKIFNSEIKNIYAKMGFEKINELRLDDNFNLKVIRLSRAGAGYADTVKSLSKTEKEVAGLILLLSGYRAFKIGDKYPFFVIDEISFMDKQRLEIFINHVKEAARSIVIMAIPGREVELPGINPIPLPVLSE</sequence>
<dbReference type="PANTHER" id="PTHR32114:SF2">
    <property type="entry name" value="ABC TRANSPORTER ABCH.3"/>
    <property type="match status" value="1"/>
</dbReference>
<comment type="similarity">
    <text evidence="2">Belongs to the Sph1/Sph2 family.</text>
</comment>
<evidence type="ECO:0000256" key="2">
    <source>
        <dbReference type="ARBA" id="ARBA00049666"/>
    </source>
</evidence>
<feature type="coiled-coil region" evidence="3">
    <location>
        <begin position="166"/>
        <end position="232"/>
    </location>
</feature>
<evidence type="ECO:0000256" key="1">
    <source>
        <dbReference type="ARBA" id="ARBA00023054"/>
    </source>
</evidence>
<dbReference type="EMBL" id="LKCM01000128">
    <property type="protein sequence ID" value="KPQ43762.1"/>
    <property type="molecule type" value="Genomic_DNA"/>
</dbReference>
<feature type="coiled-coil region" evidence="3">
    <location>
        <begin position="258"/>
        <end position="285"/>
    </location>
</feature>
<dbReference type="GO" id="GO:0006302">
    <property type="term" value="P:double-strand break repair"/>
    <property type="evidence" value="ECO:0007669"/>
    <property type="project" value="InterPro"/>
</dbReference>
<comment type="caution">
    <text evidence="4">The sequence shown here is derived from an EMBL/GenBank/DDBJ whole genome shotgun (WGS) entry which is preliminary data.</text>
</comment>
<reference evidence="4 5" key="1">
    <citation type="submission" date="2015-09" db="EMBL/GenBank/DDBJ databases">
        <title>A metagenomics-based metabolic model of nitrate-dependent anaerobic oxidation of methane by Methanoperedens-like archaea.</title>
        <authorList>
            <person name="Arshad A."/>
            <person name="Speth D.R."/>
            <person name="De Graaf R.M."/>
            <person name="Op Den Camp H.J."/>
            <person name="Jetten M.S."/>
            <person name="Welte C.U."/>
        </authorList>
    </citation>
    <scope>NUCLEOTIDE SEQUENCE [LARGE SCALE GENOMIC DNA]</scope>
</reference>
<evidence type="ECO:0000313" key="5">
    <source>
        <dbReference type="Proteomes" id="UP000050360"/>
    </source>
</evidence>
<dbReference type="NCBIfam" id="NF045487">
    <property type="entry name" value="ASRP"/>
    <property type="match status" value="1"/>
</dbReference>
<name>A0A0N8KR26_9EURY</name>
<dbReference type="Proteomes" id="UP000050360">
    <property type="component" value="Unassembled WGS sequence"/>
</dbReference>
<keyword evidence="1 3" id="KW-0175">Coiled coil</keyword>
<feature type="coiled-coil region" evidence="3">
    <location>
        <begin position="342"/>
        <end position="501"/>
    </location>
</feature>
<evidence type="ECO:0000256" key="3">
    <source>
        <dbReference type="SAM" id="Coils"/>
    </source>
</evidence>
<evidence type="ECO:0000313" key="4">
    <source>
        <dbReference type="EMBL" id="KPQ43762.1"/>
    </source>
</evidence>